<keyword evidence="5" id="KW-1185">Reference proteome</keyword>
<dbReference type="InterPro" id="IPR032675">
    <property type="entry name" value="LRR_dom_sf"/>
</dbReference>
<evidence type="ECO:0000256" key="1">
    <source>
        <dbReference type="ARBA" id="ARBA00004496"/>
    </source>
</evidence>
<proteinExistence type="predicted"/>
<comment type="subcellular location">
    <subcellularLocation>
        <location evidence="1">Cytoplasm</location>
    </subcellularLocation>
</comment>
<protein>
    <submittedName>
        <fullName evidence="4">NACHT, LRR and PYD domains-containing protein 1</fullName>
    </submittedName>
</protein>
<gene>
    <name evidence="4" type="ORF">UY3_00363</name>
</gene>
<keyword evidence="3" id="KW-0677">Repeat</keyword>
<dbReference type="GO" id="GO:0005737">
    <property type="term" value="C:cytoplasm"/>
    <property type="evidence" value="ECO:0007669"/>
    <property type="project" value="UniProtKB-SubCell"/>
</dbReference>
<dbReference type="Proteomes" id="UP000031443">
    <property type="component" value="Unassembled WGS sequence"/>
</dbReference>
<dbReference type="AlphaFoldDB" id="M7CME0"/>
<evidence type="ECO:0000256" key="2">
    <source>
        <dbReference type="ARBA" id="ARBA00022490"/>
    </source>
</evidence>
<sequence length="301" mass="33799">MASSFVSMTSSPVWESWQPYPPATHRLGDCDFTAACCRELASALSTDRTLRELNLQEKNMGHFGLKLLCEGLKHPTCKLQKLCLSQHSVNEETRPELHAVKVIKPDLVTEIRRFRSPGFYTLPCWQGIVQHPFQPTWVREIEEEGKGPTISEHLPSSSIPSRASEWHPTWVREIEEEGKGPTISEHLPSSSIPSRASEWHELTEDLPMESEPSSTLSSSMAAVRNLSKLKLPLELESHLLRAVLYSVFTMGTGKDTAHFQAEGELLKVQQQLGKEVSTIKNKVLLKFVSTLPGYYNSVILP</sequence>
<dbReference type="Gene3D" id="3.80.10.10">
    <property type="entry name" value="Ribonuclease Inhibitor"/>
    <property type="match status" value="1"/>
</dbReference>
<dbReference type="InterPro" id="IPR050637">
    <property type="entry name" value="NLRP_innate_immun_reg"/>
</dbReference>
<evidence type="ECO:0000313" key="5">
    <source>
        <dbReference type="Proteomes" id="UP000031443"/>
    </source>
</evidence>
<dbReference type="PANTHER" id="PTHR45690">
    <property type="entry name" value="NACHT, LRR AND PYD DOMAINS-CONTAINING PROTEIN 12"/>
    <property type="match status" value="1"/>
</dbReference>
<reference evidence="5" key="1">
    <citation type="journal article" date="2013" name="Nat. Genet.">
        <title>The draft genomes of soft-shell turtle and green sea turtle yield insights into the development and evolution of the turtle-specific body plan.</title>
        <authorList>
            <person name="Wang Z."/>
            <person name="Pascual-Anaya J."/>
            <person name="Zadissa A."/>
            <person name="Li W."/>
            <person name="Niimura Y."/>
            <person name="Huang Z."/>
            <person name="Li C."/>
            <person name="White S."/>
            <person name="Xiong Z."/>
            <person name="Fang D."/>
            <person name="Wang B."/>
            <person name="Ming Y."/>
            <person name="Chen Y."/>
            <person name="Zheng Y."/>
            <person name="Kuraku S."/>
            <person name="Pignatelli M."/>
            <person name="Herrero J."/>
            <person name="Beal K."/>
            <person name="Nozawa M."/>
            <person name="Li Q."/>
            <person name="Wang J."/>
            <person name="Zhang H."/>
            <person name="Yu L."/>
            <person name="Shigenobu S."/>
            <person name="Wang J."/>
            <person name="Liu J."/>
            <person name="Flicek P."/>
            <person name="Searle S."/>
            <person name="Wang J."/>
            <person name="Kuratani S."/>
            <person name="Yin Y."/>
            <person name="Aken B."/>
            <person name="Zhang G."/>
            <person name="Irie N."/>
        </authorList>
    </citation>
    <scope>NUCLEOTIDE SEQUENCE [LARGE SCALE GENOMIC DNA]</scope>
</reference>
<dbReference type="SUPFAM" id="SSF52047">
    <property type="entry name" value="RNI-like"/>
    <property type="match status" value="1"/>
</dbReference>
<evidence type="ECO:0000256" key="3">
    <source>
        <dbReference type="ARBA" id="ARBA00022737"/>
    </source>
</evidence>
<dbReference type="PANTHER" id="PTHR45690:SF19">
    <property type="entry name" value="NACHT, LRR AND PYD DOMAINS-CONTAINING PROTEIN 3"/>
    <property type="match status" value="1"/>
</dbReference>
<evidence type="ECO:0000313" key="4">
    <source>
        <dbReference type="EMBL" id="EMP42367.1"/>
    </source>
</evidence>
<keyword evidence="2" id="KW-0963">Cytoplasm</keyword>
<dbReference type="EMBL" id="KB474745">
    <property type="protein sequence ID" value="EMP42367.1"/>
    <property type="molecule type" value="Genomic_DNA"/>
</dbReference>
<organism evidence="4 5">
    <name type="scientific">Chelonia mydas</name>
    <name type="common">Green sea-turtle</name>
    <name type="synonym">Chelonia agassizi</name>
    <dbReference type="NCBI Taxonomy" id="8469"/>
    <lineage>
        <taxon>Eukaryota</taxon>
        <taxon>Metazoa</taxon>
        <taxon>Chordata</taxon>
        <taxon>Craniata</taxon>
        <taxon>Vertebrata</taxon>
        <taxon>Euteleostomi</taxon>
        <taxon>Archelosauria</taxon>
        <taxon>Testudinata</taxon>
        <taxon>Testudines</taxon>
        <taxon>Cryptodira</taxon>
        <taxon>Durocryptodira</taxon>
        <taxon>Americhelydia</taxon>
        <taxon>Chelonioidea</taxon>
        <taxon>Cheloniidae</taxon>
        <taxon>Chelonia</taxon>
    </lineage>
</organism>
<name>M7CME0_CHEMY</name>
<accession>M7CME0</accession>